<protein>
    <submittedName>
        <fullName evidence="2">Uncharacterized protein</fullName>
    </submittedName>
</protein>
<organism evidence="2 3">
    <name type="scientific">Thalictrum thalictroides</name>
    <name type="common">Rue-anemone</name>
    <name type="synonym">Anemone thalictroides</name>
    <dbReference type="NCBI Taxonomy" id="46969"/>
    <lineage>
        <taxon>Eukaryota</taxon>
        <taxon>Viridiplantae</taxon>
        <taxon>Streptophyta</taxon>
        <taxon>Embryophyta</taxon>
        <taxon>Tracheophyta</taxon>
        <taxon>Spermatophyta</taxon>
        <taxon>Magnoliopsida</taxon>
        <taxon>Ranunculales</taxon>
        <taxon>Ranunculaceae</taxon>
        <taxon>Thalictroideae</taxon>
        <taxon>Thalictrum</taxon>
    </lineage>
</organism>
<comment type="caution">
    <text evidence="2">The sequence shown here is derived from an EMBL/GenBank/DDBJ whole genome shotgun (WGS) entry which is preliminary data.</text>
</comment>
<keyword evidence="3" id="KW-1185">Reference proteome</keyword>
<evidence type="ECO:0000313" key="3">
    <source>
        <dbReference type="Proteomes" id="UP000554482"/>
    </source>
</evidence>
<evidence type="ECO:0000256" key="1">
    <source>
        <dbReference type="SAM" id="MobiDB-lite"/>
    </source>
</evidence>
<gene>
    <name evidence="2" type="ORF">FRX31_017556</name>
</gene>
<dbReference type="AlphaFoldDB" id="A0A7J6W8Z3"/>
<feature type="region of interest" description="Disordered" evidence="1">
    <location>
        <begin position="117"/>
        <end position="150"/>
    </location>
</feature>
<proteinExistence type="predicted"/>
<evidence type="ECO:0000313" key="2">
    <source>
        <dbReference type="EMBL" id="KAF5192855.1"/>
    </source>
</evidence>
<name>A0A7J6W8Z3_THATH</name>
<feature type="compositionally biased region" description="Basic and acidic residues" evidence="1">
    <location>
        <begin position="139"/>
        <end position="150"/>
    </location>
</feature>
<dbReference type="Proteomes" id="UP000554482">
    <property type="component" value="Unassembled WGS sequence"/>
</dbReference>
<accession>A0A7J6W8Z3</accession>
<dbReference type="EMBL" id="JABWDY010020842">
    <property type="protein sequence ID" value="KAF5192855.1"/>
    <property type="molecule type" value="Genomic_DNA"/>
</dbReference>
<reference evidence="2 3" key="1">
    <citation type="submission" date="2020-06" db="EMBL/GenBank/DDBJ databases">
        <title>Transcriptomic and genomic resources for Thalictrum thalictroides and T. hernandezii: Facilitating candidate gene discovery in an emerging model plant lineage.</title>
        <authorList>
            <person name="Arias T."/>
            <person name="Riano-Pachon D.M."/>
            <person name="Di Stilio V.S."/>
        </authorList>
    </citation>
    <scope>NUCLEOTIDE SEQUENCE [LARGE SCALE GENOMIC DNA]</scope>
    <source>
        <strain evidence="3">cv. WT478/WT964</strain>
        <tissue evidence="2">Leaves</tissue>
    </source>
</reference>
<sequence>MTGLISIDRSGVRISKRGTLRETASNCGGEFRLGGLCAGAGRRPHVVGADHHPRVVGVDGDGGEGSNRRIIKSVEYVSRNARDLRETTLNCGGEFRLGEFCASAGRRPRVVGADRRPRVVGADGDGGKGSSRWIIESAGEAHDNDTKPIT</sequence>